<dbReference type="PROSITE" id="PS50181">
    <property type="entry name" value="FBOX"/>
    <property type="match status" value="1"/>
</dbReference>
<evidence type="ECO:0000256" key="1">
    <source>
        <dbReference type="SAM" id="MobiDB-lite"/>
    </source>
</evidence>
<dbReference type="InterPro" id="IPR001810">
    <property type="entry name" value="F-box_dom"/>
</dbReference>
<evidence type="ECO:0000313" key="3">
    <source>
        <dbReference type="EMBL" id="KAF1969153.1"/>
    </source>
</evidence>
<organism evidence="3 4">
    <name type="scientific">Bimuria novae-zelandiae CBS 107.79</name>
    <dbReference type="NCBI Taxonomy" id="1447943"/>
    <lineage>
        <taxon>Eukaryota</taxon>
        <taxon>Fungi</taxon>
        <taxon>Dikarya</taxon>
        <taxon>Ascomycota</taxon>
        <taxon>Pezizomycotina</taxon>
        <taxon>Dothideomycetes</taxon>
        <taxon>Pleosporomycetidae</taxon>
        <taxon>Pleosporales</taxon>
        <taxon>Massarineae</taxon>
        <taxon>Didymosphaeriaceae</taxon>
        <taxon>Bimuria</taxon>
    </lineage>
</organism>
<sequence>MPPSSCPGQAAHNTQDVAGQPAPRKPPPKELLELPNEVIDRILSNVPTRDLLTVVSKFKDLHHHALKAYQNNCQYRISAHVPPVSTEQVFRDNYDVHGLTLRATGLSPVALVRLKKSRYNFAVKRAGDADRLRNLLRFIRNAQGRAAEMRNLHLEYRPGSLT</sequence>
<accession>A0A6A5UVF5</accession>
<reference evidence="3" key="1">
    <citation type="journal article" date="2020" name="Stud. Mycol.">
        <title>101 Dothideomycetes genomes: a test case for predicting lifestyles and emergence of pathogens.</title>
        <authorList>
            <person name="Haridas S."/>
            <person name="Albert R."/>
            <person name="Binder M."/>
            <person name="Bloem J."/>
            <person name="Labutti K."/>
            <person name="Salamov A."/>
            <person name="Andreopoulos B."/>
            <person name="Baker S."/>
            <person name="Barry K."/>
            <person name="Bills G."/>
            <person name="Bluhm B."/>
            <person name="Cannon C."/>
            <person name="Castanera R."/>
            <person name="Culley D."/>
            <person name="Daum C."/>
            <person name="Ezra D."/>
            <person name="Gonzalez J."/>
            <person name="Henrissat B."/>
            <person name="Kuo A."/>
            <person name="Liang C."/>
            <person name="Lipzen A."/>
            <person name="Lutzoni F."/>
            <person name="Magnuson J."/>
            <person name="Mondo S."/>
            <person name="Nolan M."/>
            <person name="Ohm R."/>
            <person name="Pangilinan J."/>
            <person name="Park H.-J."/>
            <person name="Ramirez L."/>
            <person name="Alfaro M."/>
            <person name="Sun H."/>
            <person name="Tritt A."/>
            <person name="Yoshinaga Y."/>
            <person name="Zwiers L.-H."/>
            <person name="Turgeon B."/>
            <person name="Goodwin S."/>
            <person name="Spatafora J."/>
            <person name="Crous P."/>
            <person name="Grigoriev I."/>
        </authorList>
    </citation>
    <scope>NUCLEOTIDE SEQUENCE</scope>
    <source>
        <strain evidence="3">CBS 107.79</strain>
    </source>
</reference>
<proteinExistence type="predicted"/>
<feature type="domain" description="F-box" evidence="2">
    <location>
        <begin position="28"/>
        <end position="54"/>
    </location>
</feature>
<dbReference type="AlphaFoldDB" id="A0A6A5UVF5"/>
<dbReference type="EMBL" id="ML976712">
    <property type="protein sequence ID" value="KAF1969153.1"/>
    <property type="molecule type" value="Genomic_DNA"/>
</dbReference>
<keyword evidence="4" id="KW-1185">Reference proteome</keyword>
<name>A0A6A5UVF5_9PLEO</name>
<evidence type="ECO:0000313" key="4">
    <source>
        <dbReference type="Proteomes" id="UP000800036"/>
    </source>
</evidence>
<feature type="region of interest" description="Disordered" evidence="1">
    <location>
        <begin position="1"/>
        <end position="29"/>
    </location>
</feature>
<dbReference type="Proteomes" id="UP000800036">
    <property type="component" value="Unassembled WGS sequence"/>
</dbReference>
<protein>
    <recommendedName>
        <fullName evidence="2">F-box domain-containing protein</fullName>
    </recommendedName>
</protein>
<evidence type="ECO:0000259" key="2">
    <source>
        <dbReference type="PROSITE" id="PS50181"/>
    </source>
</evidence>
<gene>
    <name evidence="3" type="ORF">BU23DRAFT_243660</name>
</gene>